<organism evidence="1 2">
    <name type="scientific">Romanomermis culicivorax</name>
    <name type="common">Nematode worm</name>
    <dbReference type="NCBI Taxonomy" id="13658"/>
    <lineage>
        <taxon>Eukaryota</taxon>
        <taxon>Metazoa</taxon>
        <taxon>Ecdysozoa</taxon>
        <taxon>Nematoda</taxon>
        <taxon>Enoplea</taxon>
        <taxon>Dorylaimia</taxon>
        <taxon>Mermithida</taxon>
        <taxon>Mermithoidea</taxon>
        <taxon>Mermithidae</taxon>
        <taxon>Romanomermis</taxon>
    </lineage>
</organism>
<proteinExistence type="predicted"/>
<dbReference type="WBParaSite" id="nRc.2.0.1.t40952-RA">
    <property type="protein sequence ID" value="nRc.2.0.1.t40952-RA"/>
    <property type="gene ID" value="nRc.2.0.1.g40952"/>
</dbReference>
<evidence type="ECO:0000313" key="2">
    <source>
        <dbReference type="WBParaSite" id="nRc.2.0.1.t40952-RA"/>
    </source>
</evidence>
<protein>
    <submittedName>
        <fullName evidence="2">Uncharacterized protein</fullName>
    </submittedName>
</protein>
<name>A0A915KPZ4_ROMCU</name>
<reference evidence="2" key="1">
    <citation type="submission" date="2022-11" db="UniProtKB">
        <authorList>
            <consortium name="WormBaseParasite"/>
        </authorList>
    </citation>
    <scope>IDENTIFICATION</scope>
</reference>
<sequence>MSHNSKHPRKIESQLSLPVCLRRGHHFRNAPEADNLSSDLRGIVWEKRRALSSIRIQGYLKKREFAGVSVLQLSKYDDFLPKKLVRRNSPFLGRKKLFRPTSRAPPDDPRGAIVHHIAYIYIL</sequence>
<dbReference type="AlphaFoldDB" id="A0A915KPZ4"/>
<dbReference type="Proteomes" id="UP000887565">
    <property type="component" value="Unplaced"/>
</dbReference>
<keyword evidence="1" id="KW-1185">Reference proteome</keyword>
<accession>A0A915KPZ4</accession>
<evidence type="ECO:0000313" key="1">
    <source>
        <dbReference type="Proteomes" id="UP000887565"/>
    </source>
</evidence>